<dbReference type="PANTHER" id="PTHR35020:SF2">
    <property type="entry name" value="N-ACETYLGLUCOSAMINE-INDUCED PROTEIN 1"/>
    <property type="match status" value="1"/>
</dbReference>
<dbReference type="Proteomes" id="UP001182556">
    <property type="component" value="Unassembled WGS sequence"/>
</dbReference>
<feature type="compositionally biased region" description="Polar residues" evidence="1">
    <location>
        <begin position="129"/>
        <end position="150"/>
    </location>
</feature>
<dbReference type="PANTHER" id="PTHR35020">
    <property type="entry name" value="N-ACETYLGLUCOSAMINE-INDUCED PROTEIN 1"/>
    <property type="match status" value="1"/>
</dbReference>
<name>A0AAD9FJR4_PAPLA</name>
<feature type="region of interest" description="Disordered" evidence="1">
    <location>
        <begin position="118"/>
        <end position="171"/>
    </location>
</feature>
<protein>
    <submittedName>
        <fullName evidence="2">Uncharacterized protein</fullName>
    </submittedName>
</protein>
<dbReference type="EMBL" id="JAODAN010000010">
    <property type="protein sequence ID" value="KAK1921850.1"/>
    <property type="molecule type" value="Genomic_DNA"/>
</dbReference>
<sequence length="458" mass="49520">MAQVIYNGDTRYPAPPAYAPPAGIGGIPTQAELDAFPKMFTWGELKEIVHSSDLERLMRNKAMQARYDTWMAGMKAKYGSTEKYLTQARLPWATAPNGDRTVTPAGTFDLSALPGSLEAQIGEGPHSLSELTASTRPRPTDDPASQSNPPDASIVATPGEPGAPSGTSTPRSAGFVSLASLRMVDGKLRKARLAASKIAGSSNSGASGQSTPVDGGGDSPDVVSSPRKVKAEGEDKDGEGGEEVEDEEQGGLDDDDDDVPVYLKWDEEKGLDPDKYAVLPNDWPYNVPHGVRHFCVWSRVPIAHPTLVGYDPDEWGKIEQDGLGGFTGVTPLRPFKPFVPPSNPDTSIANPSQLASPYDSAGRAKFIGNLPGRDWYAADVAYAGGEMRRWAGVEYESKGGQEVGRMVRELWDPRGWECIWFVNPPRLQSVPGFSHFHVFARRKTPEEIDASEAYMGEE</sequence>
<dbReference type="Pfam" id="PF12239">
    <property type="entry name" value="DUF3605"/>
    <property type="match status" value="2"/>
</dbReference>
<proteinExistence type="predicted"/>
<organism evidence="2 3">
    <name type="scientific">Papiliotrema laurentii</name>
    <name type="common">Cryptococcus laurentii</name>
    <dbReference type="NCBI Taxonomy" id="5418"/>
    <lineage>
        <taxon>Eukaryota</taxon>
        <taxon>Fungi</taxon>
        <taxon>Dikarya</taxon>
        <taxon>Basidiomycota</taxon>
        <taxon>Agaricomycotina</taxon>
        <taxon>Tremellomycetes</taxon>
        <taxon>Tremellales</taxon>
        <taxon>Rhynchogastremaceae</taxon>
        <taxon>Papiliotrema</taxon>
    </lineage>
</organism>
<reference evidence="2" key="1">
    <citation type="submission" date="2023-02" db="EMBL/GenBank/DDBJ databases">
        <title>Identification and recombinant expression of a fungal hydrolase from Papiliotrema laurentii that hydrolyzes apple cutin and clears colloidal polyester polyurethane.</title>
        <authorList>
            <consortium name="DOE Joint Genome Institute"/>
            <person name="Roman V.A."/>
            <person name="Bojanowski C."/>
            <person name="Crable B.R."/>
            <person name="Wagner D.N."/>
            <person name="Hung C.S."/>
            <person name="Nadeau L.J."/>
            <person name="Schratz L."/>
            <person name="Haridas S."/>
            <person name="Pangilinan J."/>
            <person name="Lipzen A."/>
            <person name="Na H."/>
            <person name="Yan M."/>
            <person name="Ng V."/>
            <person name="Grigoriev I.V."/>
            <person name="Spatafora J.W."/>
            <person name="Barlow D."/>
            <person name="Biffinger J."/>
            <person name="Kelley-Loughnane N."/>
            <person name="Varaljay V.A."/>
            <person name="Crookes-Goodson W.J."/>
        </authorList>
    </citation>
    <scope>NUCLEOTIDE SEQUENCE</scope>
    <source>
        <strain evidence="2">5307AH</strain>
    </source>
</reference>
<keyword evidence="3" id="KW-1185">Reference proteome</keyword>
<evidence type="ECO:0000313" key="3">
    <source>
        <dbReference type="Proteomes" id="UP001182556"/>
    </source>
</evidence>
<evidence type="ECO:0000256" key="1">
    <source>
        <dbReference type="SAM" id="MobiDB-lite"/>
    </source>
</evidence>
<evidence type="ECO:0000313" key="2">
    <source>
        <dbReference type="EMBL" id="KAK1921850.1"/>
    </source>
</evidence>
<comment type="caution">
    <text evidence="2">The sequence shown here is derived from an EMBL/GenBank/DDBJ whole genome shotgun (WGS) entry which is preliminary data.</text>
</comment>
<feature type="region of interest" description="Disordered" evidence="1">
    <location>
        <begin position="196"/>
        <end position="259"/>
    </location>
</feature>
<feature type="compositionally biased region" description="Acidic residues" evidence="1">
    <location>
        <begin position="234"/>
        <end position="259"/>
    </location>
</feature>
<feature type="compositionally biased region" description="Low complexity" evidence="1">
    <location>
        <begin position="196"/>
        <end position="210"/>
    </location>
</feature>
<accession>A0AAD9FJR4</accession>
<dbReference type="InterPro" id="IPR022036">
    <property type="entry name" value="DUF3605"/>
</dbReference>
<dbReference type="GO" id="GO:0005737">
    <property type="term" value="C:cytoplasm"/>
    <property type="evidence" value="ECO:0007669"/>
    <property type="project" value="TreeGrafter"/>
</dbReference>
<dbReference type="GO" id="GO:0006044">
    <property type="term" value="P:N-acetylglucosamine metabolic process"/>
    <property type="evidence" value="ECO:0007669"/>
    <property type="project" value="TreeGrafter"/>
</dbReference>
<dbReference type="AlphaFoldDB" id="A0AAD9FJR4"/>
<gene>
    <name evidence="2" type="ORF">DB88DRAFT_513111</name>
</gene>